<dbReference type="GO" id="GO:0006412">
    <property type="term" value="P:translation"/>
    <property type="evidence" value="ECO:0007669"/>
    <property type="project" value="UniProtKB-UniRule"/>
</dbReference>
<dbReference type="GO" id="GO:0022625">
    <property type="term" value="C:cytosolic large ribosomal subunit"/>
    <property type="evidence" value="ECO:0007669"/>
    <property type="project" value="TreeGrafter"/>
</dbReference>
<comment type="subunit">
    <text evidence="4">Part of the 50S ribosomal subunit.</text>
</comment>
<dbReference type="InterPro" id="IPR005823">
    <property type="entry name" value="Ribosomal_uL13_bac-type"/>
</dbReference>
<dbReference type="InterPro" id="IPR005822">
    <property type="entry name" value="Ribosomal_uL13"/>
</dbReference>
<evidence type="ECO:0000256" key="4">
    <source>
        <dbReference type="HAMAP-Rule" id="MF_01366"/>
    </source>
</evidence>
<reference evidence="5 6" key="1">
    <citation type="journal article" date="2019" name="ISME J.">
        <title>Deianiraea, an extracellular bacterium associated with the ciliate Paramecium, suggests an alternative scenario for the evolution of Rickettsiales.</title>
        <authorList>
            <person name="Castelli M."/>
            <person name="Sabaneyeva E."/>
            <person name="Lanzoni O."/>
            <person name="Lebedeva N."/>
            <person name="Floriano A.M."/>
            <person name="Gaiarsa S."/>
            <person name="Benken K."/>
            <person name="Modeo L."/>
            <person name="Bandi C."/>
            <person name="Potekhin A."/>
            <person name="Sassera D."/>
            <person name="Petroni G."/>
        </authorList>
    </citation>
    <scope>NUCLEOTIDE SEQUENCE [LARGE SCALE GENOMIC DNA]</scope>
    <source>
        <strain evidence="5">CyL4-1</strain>
    </source>
</reference>
<name>A0A5B8XEA6_9RICK</name>
<dbReference type="AlphaFoldDB" id="A0A5B8XEA6"/>
<dbReference type="HAMAP" id="MF_01366">
    <property type="entry name" value="Ribosomal_uL13"/>
    <property type="match status" value="1"/>
</dbReference>
<comment type="function">
    <text evidence="4">This protein is one of the early assembly proteins of the 50S ribosomal subunit, although it is not seen to bind rRNA by itself. It is important during the early stages of 50S assembly.</text>
</comment>
<evidence type="ECO:0000313" key="6">
    <source>
        <dbReference type="Proteomes" id="UP000321934"/>
    </source>
</evidence>
<dbReference type="NCBIfam" id="TIGR01066">
    <property type="entry name" value="rplM_bact"/>
    <property type="match status" value="1"/>
</dbReference>
<dbReference type="PIRSF" id="PIRSF002181">
    <property type="entry name" value="Ribosomal_L13"/>
    <property type="match status" value="1"/>
</dbReference>
<accession>A0A5B8XEA6</accession>
<dbReference type="Gene3D" id="3.90.1180.10">
    <property type="entry name" value="Ribosomal protein L13"/>
    <property type="match status" value="1"/>
</dbReference>
<keyword evidence="2 4" id="KW-0689">Ribosomal protein</keyword>
<protein>
    <recommendedName>
        <fullName evidence="4">Large ribosomal subunit protein uL13</fullName>
    </recommendedName>
</protein>
<dbReference type="GO" id="GO:0003735">
    <property type="term" value="F:structural constituent of ribosome"/>
    <property type="evidence" value="ECO:0007669"/>
    <property type="project" value="InterPro"/>
</dbReference>
<evidence type="ECO:0000256" key="2">
    <source>
        <dbReference type="ARBA" id="ARBA00022980"/>
    </source>
</evidence>
<dbReference type="Pfam" id="PF00572">
    <property type="entry name" value="Ribosomal_L13"/>
    <property type="match status" value="1"/>
</dbReference>
<dbReference type="RefSeq" id="WP_146820586.1">
    <property type="nucleotide sequence ID" value="NZ_CP029077.1"/>
</dbReference>
<sequence length="161" mass="18182">MSTTYKKSANETKHANNSEHRRFVLIDASGIVVGRLAAYVASLLRGKNKTVFTTHCITGDFVIITNASKAIFTSDKYNTKKYHRHTGFPGGLKTLTPKQLCYKNQAYKILEDAIRGMLPHNTLGREMFRNLRVFNESNHGHDAQNPILIDFATLNRKNSVK</sequence>
<organism evidence="5 6">
    <name type="scientific">Candidatus Deianiraea vastatrix</name>
    <dbReference type="NCBI Taxonomy" id="2163644"/>
    <lineage>
        <taxon>Bacteria</taxon>
        <taxon>Pseudomonadati</taxon>
        <taxon>Pseudomonadota</taxon>
        <taxon>Alphaproteobacteria</taxon>
        <taxon>Rickettsiales</taxon>
        <taxon>Candidatus Deianiraeaceae</taxon>
        <taxon>Candidatus Deianiraea</taxon>
    </lineage>
</organism>
<dbReference type="EMBL" id="CP029077">
    <property type="protein sequence ID" value="QED23306.1"/>
    <property type="molecule type" value="Genomic_DNA"/>
</dbReference>
<evidence type="ECO:0000313" key="5">
    <source>
        <dbReference type="EMBL" id="QED23306.1"/>
    </source>
</evidence>
<dbReference type="SUPFAM" id="SSF52161">
    <property type="entry name" value="Ribosomal protein L13"/>
    <property type="match status" value="1"/>
</dbReference>
<dbReference type="CDD" id="cd00392">
    <property type="entry name" value="Ribosomal_L13"/>
    <property type="match status" value="1"/>
</dbReference>
<proteinExistence type="inferred from homology"/>
<dbReference type="GO" id="GO:0017148">
    <property type="term" value="P:negative regulation of translation"/>
    <property type="evidence" value="ECO:0007669"/>
    <property type="project" value="TreeGrafter"/>
</dbReference>
<dbReference type="InterPro" id="IPR036899">
    <property type="entry name" value="Ribosomal_uL13_sf"/>
</dbReference>
<dbReference type="OrthoDB" id="9801330at2"/>
<dbReference type="PANTHER" id="PTHR11545">
    <property type="entry name" value="RIBOSOMAL PROTEIN L13"/>
    <property type="match status" value="1"/>
</dbReference>
<dbReference type="PANTHER" id="PTHR11545:SF2">
    <property type="entry name" value="LARGE RIBOSOMAL SUBUNIT PROTEIN UL13M"/>
    <property type="match status" value="1"/>
</dbReference>
<keyword evidence="3 4" id="KW-0687">Ribonucleoprotein</keyword>
<evidence type="ECO:0000256" key="3">
    <source>
        <dbReference type="ARBA" id="ARBA00023274"/>
    </source>
</evidence>
<dbReference type="GO" id="GO:0003729">
    <property type="term" value="F:mRNA binding"/>
    <property type="evidence" value="ECO:0007669"/>
    <property type="project" value="TreeGrafter"/>
</dbReference>
<keyword evidence="6" id="KW-1185">Reference proteome</keyword>
<evidence type="ECO:0000256" key="1">
    <source>
        <dbReference type="ARBA" id="ARBA00006227"/>
    </source>
</evidence>
<gene>
    <name evidence="4" type="primary">rplM</name>
    <name evidence="5" type="ORF">Deia_00509</name>
</gene>
<dbReference type="Proteomes" id="UP000321934">
    <property type="component" value="Chromosome"/>
</dbReference>
<comment type="similarity">
    <text evidence="1 4">Belongs to the universal ribosomal protein uL13 family.</text>
</comment>